<name>B7P2Z8_IXOSC</name>
<accession>B7P2Z8</accession>
<dbReference type="FunCoup" id="B7P2Z8">
    <property type="interactions" value="598"/>
</dbReference>
<evidence type="ECO:0000313" key="3">
    <source>
        <dbReference type="Proteomes" id="UP000001555"/>
    </source>
</evidence>
<dbReference type="InterPro" id="IPR019374">
    <property type="entry name" value="Ribosomal_mS22"/>
</dbReference>
<reference evidence="2" key="2">
    <citation type="submission" date="2020-05" db="UniProtKB">
        <authorList>
            <consortium name="EnsemblMetazoa"/>
        </authorList>
    </citation>
    <scope>IDENTIFICATION</scope>
    <source>
        <strain evidence="2">wikel</strain>
    </source>
</reference>
<dbReference type="Proteomes" id="UP000001555">
    <property type="component" value="Unassembled WGS sequence"/>
</dbReference>
<dbReference type="GO" id="GO:0005763">
    <property type="term" value="C:mitochondrial small ribosomal subunit"/>
    <property type="evidence" value="ECO:0000318"/>
    <property type="project" value="GO_Central"/>
</dbReference>
<dbReference type="EMBL" id="DS625438">
    <property type="protein sequence ID" value="EEC00970.1"/>
    <property type="molecule type" value="Genomic_DNA"/>
</dbReference>
<dbReference type="Pfam" id="PF10245">
    <property type="entry name" value="MRP-S22"/>
    <property type="match status" value="1"/>
</dbReference>
<dbReference type="STRING" id="6945.B7P2Z8"/>
<keyword evidence="1" id="KW-0689">Ribosomal protein</keyword>
<dbReference type="OrthoDB" id="10052321at2759"/>
<organism>
    <name type="scientific">Ixodes scapularis</name>
    <name type="common">Black-legged tick</name>
    <name type="synonym">Deer tick</name>
    <dbReference type="NCBI Taxonomy" id="6945"/>
    <lineage>
        <taxon>Eukaryota</taxon>
        <taxon>Metazoa</taxon>
        <taxon>Ecdysozoa</taxon>
        <taxon>Arthropoda</taxon>
        <taxon>Chelicerata</taxon>
        <taxon>Arachnida</taxon>
        <taxon>Acari</taxon>
        <taxon>Parasitiformes</taxon>
        <taxon>Ixodida</taxon>
        <taxon>Ixodoidea</taxon>
        <taxon>Ixodidae</taxon>
        <taxon>Ixodinae</taxon>
        <taxon>Ixodes</taxon>
    </lineage>
</organism>
<keyword evidence="1" id="KW-0687">Ribonucleoprotein</keyword>
<dbReference type="GO" id="GO:0003735">
    <property type="term" value="F:structural constituent of ribosome"/>
    <property type="evidence" value="ECO:0000318"/>
    <property type="project" value="GO_Central"/>
</dbReference>
<dbReference type="EMBL" id="ABJB010819546">
    <property type="status" value="NOT_ANNOTATED_CDS"/>
    <property type="molecule type" value="Genomic_DNA"/>
</dbReference>
<dbReference type="VEuPathDB" id="VectorBase:ISCW000795"/>
<dbReference type="EMBL" id="ABJB010264267">
    <property type="status" value="NOT_ANNOTATED_CDS"/>
    <property type="molecule type" value="Genomic_DNA"/>
</dbReference>
<gene>
    <name evidence="1" type="ORF">IscW_ISCW000795</name>
</gene>
<dbReference type="PANTHER" id="PTHR13071:SF4">
    <property type="entry name" value="SMALL RIBOSOMAL SUBUNIT PROTEIN MS22"/>
    <property type="match status" value="1"/>
</dbReference>
<dbReference type="EnsemblMetazoa" id="ISCW000795-RA">
    <property type="protein sequence ID" value="ISCW000795-PA"/>
    <property type="gene ID" value="ISCW000795"/>
</dbReference>
<keyword evidence="3" id="KW-1185">Reference proteome</keyword>
<dbReference type="PANTHER" id="PTHR13071">
    <property type="entry name" value="MITOCHONDRIAL 28S RIBOSOMAL PROTEIN S22"/>
    <property type="match status" value="1"/>
</dbReference>
<sequence length="267" mass="31455">MARSECPHLPLQKFEEAHQKARRKLQMPPVLRERRPCEEVLAKDPEIQGHDDSTFIFTDISYGYPDRERIVAVREPNGLLRTASWEERERMLQSYFTSKDKSFYMPKMFEPNHLQDVLDRQWYGFVLDRACIQFEPDDPNYIRVTHATYDHIDSQRKFHDLRSTRHFGPMAFYLVVVRRIDNLLIDTLQRDMIEDAADLVRLFYHVHPRSDVSEVDDRADGVELVQVFTRKDSNKRAHLELAMQTYLEVKSSRDQVSTGLAAARGLQ</sequence>
<dbReference type="HOGENOM" id="CLU_053702_1_0_1"/>
<dbReference type="VEuPathDB" id="VectorBase:ISCI000795"/>
<reference evidence="1 3" key="1">
    <citation type="submission" date="2008-03" db="EMBL/GenBank/DDBJ databases">
        <title>Annotation of Ixodes scapularis.</title>
        <authorList>
            <consortium name="Ixodes scapularis Genome Project Consortium"/>
            <person name="Caler E."/>
            <person name="Hannick L.I."/>
            <person name="Bidwell S."/>
            <person name="Joardar V."/>
            <person name="Thiagarajan M."/>
            <person name="Amedeo P."/>
            <person name="Galinsky K.J."/>
            <person name="Schobel S."/>
            <person name="Inman J."/>
            <person name="Hostetler J."/>
            <person name="Miller J."/>
            <person name="Hammond M."/>
            <person name="Megy K."/>
            <person name="Lawson D."/>
            <person name="Kodira C."/>
            <person name="Sutton G."/>
            <person name="Meyer J."/>
            <person name="Hill C.A."/>
            <person name="Birren B."/>
            <person name="Nene V."/>
            <person name="Collins F."/>
            <person name="Alarcon-Chaidez F."/>
            <person name="Wikel S."/>
            <person name="Strausberg R."/>
        </authorList>
    </citation>
    <scope>NUCLEOTIDE SEQUENCE [LARGE SCALE GENOMIC DNA]</scope>
    <source>
        <strain evidence="3">Wikel</strain>
        <strain evidence="1">Wikel colony</strain>
    </source>
</reference>
<proteinExistence type="evidence at protein level"/>
<dbReference type="VEuPathDB" id="VectorBase:ISCP_004714"/>
<dbReference type="EMBL" id="ABJB010593077">
    <property type="status" value="NOT_ANNOTATED_CDS"/>
    <property type="molecule type" value="Genomic_DNA"/>
</dbReference>
<protein>
    <submittedName>
        <fullName evidence="1 2">28S ribosomal protein, putative</fullName>
    </submittedName>
</protein>
<evidence type="ECO:0000313" key="2">
    <source>
        <dbReference type="EnsemblMetazoa" id="ISCW000795-PA"/>
    </source>
</evidence>
<dbReference type="PaxDb" id="6945-B7P2Z8"/>
<keyword evidence="4" id="KW-1267">Proteomics identification</keyword>
<dbReference type="InParanoid" id="B7P2Z8"/>
<evidence type="ECO:0000313" key="1">
    <source>
        <dbReference type="EMBL" id="EEC00970.1"/>
    </source>
</evidence>
<evidence type="ECO:0007829" key="4">
    <source>
        <dbReference type="PeptideAtlas" id="B7P2Z8"/>
    </source>
</evidence>
<dbReference type="AlphaFoldDB" id="B7P2Z8"/>